<dbReference type="OMA" id="VRYAIGD"/>
<dbReference type="InterPro" id="IPR021109">
    <property type="entry name" value="Peptidase_aspartic_dom_sf"/>
</dbReference>
<dbReference type="EMBL" id="GG663743">
    <property type="protein sequence ID" value="EEH54767.1"/>
    <property type="molecule type" value="Genomic_DNA"/>
</dbReference>
<dbReference type="AlphaFoldDB" id="C1MYX8"/>
<gene>
    <name evidence="2" type="ORF">MICPUCDRAFT_60528</name>
</gene>
<name>C1MYX8_MICPC</name>
<dbReference type="OrthoDB" id="419677at2759"/>
<dbReference type="Proteomes" id="UP000001876">
    <property type="component" value="Unassembled WGS sequence"/>
</dbReference>
<evidence type="ECO:0000313" key="3">
    <source>
        <dbReference type="Proteomes" id="UP000001876"/>
    </source>
</evidence>
<dbReference type="RefSeq" id="XP_003061117.1">
    <property type="nucleotide sequence ID" value="XM_003061071.1"/>
</dbReference>
<protein>
    <submittedName>
        <fullName evidence="2">Predicted protein</fullName>
    </submittedName>
</protein>
<sequence length="507" mass="53350">MTTARCAASAPPSPSPRLAARRSASGAFASSSSSSSSRRRAKAAADDDDAARDARDDDDDDDDDASRRSNATTRRAFLSAASFAPLLANAASSSVAVAALSATSSPSYARSETSAIAASSLPEQLADALAPSSGAKGLSPLRASSASSIRIPMTLEGGTYVVRYAIGDASVRGVLDTGSPFVTMDGRCGKYWGCLRESDARPSGYGETYEIYGLQEDGVTKWVLGDVRFEGTEAGDGGGGGGGDAAAAMVPVSQNGPQPGLIKNDDDAAATKFVFSEVLLGVTSEVSSRQGGSSVGTAPFVGLVKERQDWIRPTFLGQTDVTSFALDFNSGAFSSHWSPYDRDQLTLSRRALIPDDAPGVMEMVDLRPLGSPVFHYAVRVEELWINGGKHRSKSNKPIYVVFDSGTTGMLVDRDLFDTSDLALGCFECHMKLRDRDGARVTIGSSLRTCVGRCLFLPTPIDVPWEGVPRDAHVVFAGLAFMFNQGTLTVDADARRLRLGNAPGPVDV</sequence>
<organism evidence="3">
    <name type="scientific">Micromonas pusilla (strain CCMP1545)</name>
    <name type="common">Picoplanktonic green alga</name>
    <dbReference type="NCBI Taxonomy" id="564608"/>
    <lineage>
        <taxon>Eukaryota</taxon>
        <taxon>Viridiplantae</taxon>
        <taxon>Chlorophyta</taxon>
        <taxon>Mamiellophyceae</taxon>
        <taxon>Mamiellales</taxon>
        <taxon>Mamiellaceae</taxon>
        <taxon>Micromonas</taxon>
    </lineage>
</organism>
<keyword evidence="3" id="KW-1185">Reference proteome</keyword>
<dbReference type="KEGG" id="mpp:MICPUCDRAFT_60528"/>
<dbReference type="eggNOG" id="ENOG502S3QI">
    <property type="taxonomic scope" value="Eukaryota"/>
</dbReference>
<dbReference type="GeneID" id="9686300"/>
<feature type="compositionally biased region" description="Acidic residues" evidence="1">
    <location>
        <begin position="46"/>
        <end position="64"/>
    </location>
</feature>
<reference evidence="2 3" key="1">
    <citation type="journal article" date="2009" name="Science">
        <title>Green evolution and dynamic adaptations revealed by genomes of the marine picoeukaryotes Micromonas.</title>
        <authorList>
            <person name="Worden A.Z."/>
            <person name="Lee J.H."/>
            <person name="Mock T."/>
            <person name="Rouze P."/>
            <person name="Simmons M.P."/>
            <person name="Aerts A.L."/>
            <person name="Allen A.E."/>
            <person name="Cuvelier M.L."/>
            <person name="Derelle E."/>
            <person name="Everett M.V."/>
            <person name="Foulon E."/>
            <person name="Grimwood J."/>
            <person name="Gundlach H."/>
            <person name="Henrissat B."/>
            <person name="Napoli C."/>
            <person name="McDonald S.M."/>
            <person name="Parker M.S."/>
            <person name="Rombauts S."/>
            <person name="Salamov A."/>
            <person name="Von Dassow P."/>
            <person name="Badger J.H."/>
            <person name="Coutinho P.M."/>
            <person name="Demir E."/>
            <person name="Dubchak I."/>
            <person name="Gentemann C."/>
            <person name="Eikrem W."/>
            <person name="Gready J.E."/>
            <person name="John U."/>
            <person name="Lanier W."/>
            <person name="Lindquist E.A."/>
            <person name="Lucas S."/>
            <person name="Mayer K.F."/>
            <person name="Moreau H."/>
            <person name="Not F."/>
            <person name="Otillar R."/>
            <person name="Panaud O."/>
            <person name="Pangilinan J."/>
            <person name="Paulsen I."/>
            <person name="Piegu B."/>
            <person name="Poliakov A."/>
            <person name="Robbens S."/>
            <person name="Schmutz J."/>
            <person name="Toulza E."/>
            <person name="Wyss T."/>
            <person name="Zelensky A."/>
            <person name="Zhou K."/>
            <person name="Armbrust E.V."/>
            <person name="Bhattacharya D."/>
            <person name="Goodenough U.W."/>
            <person name="Van de Peer Y."/>
            <person name="Grigoriev I.V."/>
        </authorList>
    </citation>
    <scope>NUCLEOTIDE SEQUENCE [LARGE SCALE GENOMIC DNA]</scope>
    <source>
        <strain evidence="2 3">CCMP1545</strain>
    </source>
</reference>
<proteinExistence type="predicted"/>
<feature type="region of interest" description="Disordered" evidence="1">
    <location>
        <begin position="1"/>
        <end position="68"/>
    </location>
</feature>
<feature type="compositionally biased region" description="Low complexity" evidence="1">
    <location>
        <begin position="1"/>
        <end position="36"/>
    </location>
</feature>
<evidence type="ECO:0000256" key="1">
    <source>
        <dbReference type="SAM" id="MobiDB-lite"/>
    </source>
</evidence>
<accession>C1MYX8</accession>
<evidence type="ECO:0000313" key="2">
    <source>
        <dbReference type="EMBL" id="EEH54767.1"/>
    </source>
</evidence>
<dbReference type="SUPFAM" id="SSF50630">
    <property type="entry name" value="Acid proteases"/>
    <property type="match status" value="1"/>
</dbReference>